<keyword evidence="1" id="KW-0175">Coiled coil</keyword>
<accession>A0A5T7GJS3</accession>
<evidence type="ECO:0000313" key="2">
    <source>
        <dbReference type="EMBL" id="EBM9018161.1"/>
    </source>
</evidence>
<feature type="coiled-coil region" evidence="1">
    <location>
        <begin position="28"/>
        <end position="55"/>
    </location>
</feature>
<feature type="non-terminal residue" evidence="2">
    <location>
        <position position="92"/>
    </location>
</feature>
<evidence type="ECO:0000256" key="1">
    <source>
        <dbReference type="SAM" id="Coils"/>
    </source>
</evidence>
<sequence length="92" mass="10137">MNERELSLIKVLGEEFGQVLAEMRDSFSKNLQAQREEYEEKLTRLAKQVEEISNAPDPDIESMVKAAIAHLPAPTAPELPDITAMVSDAVAA</sequence>
<protein>
    <submittedName>
        <fullName evidence="2">Phage gp6-like head-tail connector protein</fullName>
    </submittedName>
</protein>
<comment type="caution">
    <text evidence="2">The sequence shown here is derived from an EMBL/GenBank/DDBJ whole genome shotgun (WGS) entry which is preliminary data.</text>
</comment>
<dbReference type="EMBL" id="AAGEAS010000035">
    <property type="protein sequence ID" value="EBM9018161.1"/>
    <property type="molecule type" value="Genomic_DNA"/>
</dbReference>
<reference evidence="2" key="1">
    <citation type="submission" date="2019-06" db="EMBL/GenBank/DDBJ databases">
        <authorList>
            <consortium name="NARMS: The National Antimicrobial Resistance Monitoring System"/>
        </authorList>
    </citation>
    <scope>NUCLEOTIDE SEQUENCE</scope>
    <source>
        <strain evidence="2">FSIS11919680</strain>
    </source>
</reference>
<gene>
    <name evidence="2" type="ORF">E5861_21645</name>
</gene>
<proteinExistence type="predicted"/>
<organism evidence="2">
    <name type="scientific">Salmonella infantis</name>
    <dbReference type="NCBI Taxonomy" id="595"/>
    <lineage>
        <taxon>Bacteria</taxon>
        <taxon>Pseudomonadati</taxon>
        <taxon>Pseudomonadota</taxon>
        <taxon>Gammaproteobacteria</taxon>
        <taxon>Enterobacterales</taxon>
        <taxon>Enterobacteriaceae</taxon>
        <taxon>Salmonella</taxon>
    </lineage>
</organism>
<dbReference type="AlphaFoldDB" id="A0A5T7GJS3"/>
<name>A0A5T7GJS3_SALIN</name>